<accession>A0A9P8GJZ9</accession>
<dbReference type="EMBL" id="JAHFYH010000014">
    <property type="protein sequence ID" value="KAH0225531.1"/>
    <property type="molecule type" value="Genomic_DNA"/>
</dbReference>
<evidence type="ECO:0000313" key="2">
    <source>
        <dbReference type="Proteomes" id="UP000767238"/>
    </source>
</evidence>
<protein>
    <submittedName>
        <fullName evidence="1">Uncharacterized protein</fullName>
    </submittedName>
</protein>
<reference evidence="1" key="1">
    <citation type="journal article" date="2021" name="J Fungi (Basel)">
        <title>Virulence traits and population genomics of the black yeast Aureobasidium melanogenum.</title>
        <authorList>
            <person name="Cernosa A."/>
            <person name="Sun X."/>
            <person name="Gostincar C."/>
            <person name="Fang C."/>
            <person name="Gunde-Cimerman N."/>
            <person name="Song Z."/>
        </authorList>
    </citation>
    <scope>NUCLEOTIDE SEQUENCE</scope>
    <source>
        <strain evidence="1">EXF-8016</strain>
    </source>
</reference>
<reference evidence="1" key="2">
    <citation type="submission" date="2021-08" db="EMBL/GenBank/DDBJ databases">
        <authorList>
            <person name="Gostincar C."/>
            <person name="Sun X."/>
            <person name="Song Z."/>
            <person name="Gunde-Cimerman N."/>
        </authorList>
    </citation>
    <scope>NUCLEOTIDE SEQUENCE</scope>
    <source>
        <strain evidence="1">EXF-8016</strain>
    </source>
</reference>
<organism evidence="1 2">
    <name type="scientific">Aureobasidium melanogenum</name>
    <name type="common">Aureobasidium pullulans var. melanogenum</name>
    <dbReference type="NCBI Taxonomy" id="46634"/>
    <lineage>
        <taxon>Eukaryota</taxon>
        <taxon>Fungi</taxon>
        <taxon>Dikarya</taxon>
        <taxon>Ascomycota</taxon>
        <taxon>Pezizomycotina</taxon>
        <taxon>Dothideomycetes</taxon>
        <taxon>Dothideomycetidae</taxon>
        <taxon>Dothideales</taxon>
        <taxon>Saccotheciaceae</taxon>
        <taxon>Aureobasidium</taxon>
    </lineage>
</organism>
<evidence type="ECO:0000313" key="1">
    <source>
        <dbReference type="EMBL" id="KAH0225531.1"/>
    </source>
</evidence>
<gene>
    <name evidence="1" type="ORF">KCV03_g2977</name>
</gene>
<dbReference type="OrthoDB" id="408631at2759"/>
<dbReference type="Proteomes" id="UP000767238">
    <property type="component" value="Unassembled WGS sequence"/>
</dbReference>
<name>A0A9P8GJZ9_AURME</name>
<dbReference type="AlphaFoldDB" id="A0A9P8GJZ9"/>
<feature type="non-terminal residue" evidence="1">
    <location>
        <position position="311"/>
    </location>
</feature>
<comment type="caution">
    <text evidence="1">The sequence shown here is derived from an EMBL/GenBank/DDBJ whole genome shotgun (WGS) entry which is preliminary data.</text>
</comment>
<proteinExistence type="predicted"/>
<sequence>MGEHESLVAYIAKLPGVAAGDIRFLGWDAIQWVIAIRRSSRSTRTTRTAVSHVSPDEMIHASSGPAEPRVTDRQFDISGLHNAHLETQQLEELPAHDLEHNDISNLADLAPGALLSGETNASGDFWLDQAMMEIGMQAYNYINTPPYALVTPQGVSHPPTSTQQEMFKIACGLTGDTDPYVMQQNNFDPNNNFVFKRLTVQSLPQDIHPVELLAYNQPESIDKSKDDADQEFLETLVSPDVGTRLISLYYQYVYPHAPVIPFTSIPEPKQSNPALLAANHLVTLHFADFDDYSSVQIAYGLPDAERLKISL</sequence>